<protein>
    <submittedName>
        <fullName evidence="2">Uncharacterized protein</fullName>
    </submittedName>
</protein>
<reference evidence="2 3" key="1">
    <citation type="submission" date="2019-03" db="EMBL/GenBank/DDBJ databases">
        <title>Diversity of the mouse oral microbiome.</title>
        <authorList>
            <person name="Joseph S."/>
            <person name="Aduse-Opoku J."/>
            <person name="Curtis M."/>
            <person name="Wade W."/>
            <person name="Hashim A."/>
        </authorList>
    </citation>
    <scope>NUCLEOTIDE SEQUENCE [LARGE SCALE GENOMIC DNA]</scope>
    <source>
        <strain evidence="2 3">P11</strain>
    </source>
</reference>
<proteinExistence type="predicted"/>
<name>A0A4Y9IL83_9BACT</name>
<sequence>MNKLAYIKYSQKEANQKIWSSLMNKYELLKKKNTFLAHLWFPLACILFGFVAILSWISFLTLLFKDIQFTPHYMRTVIEYNNMSKEEEKEYLDQQFSVYKNRVSYGNLSTEKQSQINTTFDLLFKVNTNKFDKVREPELQALQPEIIIKDFKSTLNEKQIEILVECINKIKVLDTVMTIDIVQQILSCTTKQPLRIASKKNKLLIYLFNELNKRCYITSSWQAVCAQNKIFLTSEKGVFLNQDNISSTVSTNQDYPPKDSHIIDKYIKELQEH</sequence>
<dbReference type="AlphaFoldDB" id="A0A4Y9IL83"/>
<evidence type="ECO:0000256" key="1">
    <source>
        <dbReference type="SAM" id="Phobius"/>
    </source>
</evidence>
<gene>
    <name evidence="2" type="ORF">E4T88_12450</name>
</gene>
<dbReference type="RefSeq" id="WP_135105902.1">
    <property type="nucleotide sequence ID" value="NZ_JADGKW010000004.1"/>
</dbReference>
<dbReference type="Proteomes" id="UP000298285">
    <property type="component" value="Unassembled WGS sequence"/>
</dbReference>
<organism evidence="2 3">
    <name type="scientific">Dysgonomonas mossii</name>
    <dbReference type="NCBI Taxonomy" id="163665"/>
    <lineage>
        <taxon>Bacteria</taxon>
        <taxon>Pseudomonadati</taxon>
        <taxon>Bacteroidota</taxon>
        <taxon>Bacteroidia</taxon>
        <taxon>Bacteroidales</taxon>
        <taxon>Dysgonomonadaceae</taxon>
        <taxon>Dysgonomonas</taxon>
    </lineage>
</organism>
<accession>A0A4Y9IL83</accession>
<evidence type="ECO:0000313" key="2">
    <source>
        <dbReference type="EMBL" id="TFU88679.1"/>
    </source>
</evidence>
<keyword evidence="1" id="KW-0472">Membrane</keyword>
<dbReference type="EMBL" id="SPPK01000004">
    <property type="protein sequence ID" value="TFU88679.1"/>
    <property type="molecule type" value="Genomic_DNA"/>
</dbReference>
<evidence type="ECO:0000313" key="3">
    <source>
        <dbReference type="Proteomes" id="UP000298285"/>
    </source>
</evidence>
<comment type="caution">
    <text evidence="2">The sequence shown here is derived from an EMBL/GenBank/DDBJ whole genome shotgun (WGS) entry which is preliminary data.</text>
</comment>
<dbReference type="OrthoDB" id="1007143at2"/>
<keyword evidence="1" id="KW-1133">Transmembrane helix</keyword>
<keyword evidence="1" id="KW-0812">Transmembrane</keyword>
<feature type="transmembrane region" description="Helical" evidence="1">
    <location>
        <begin position="39"/>
        <end position="64"/>
    </location>
</feature>